<feature type="region of interest" description="Disordered" evidence="1">
    <location>
        <begin position="50"/>
        <end position="75"/>
    </location>
</feature>
<evidence type="ECO:0000256" key="1">
    <source>
        <dbReference type="SAM" id="MobiDB-lite"/>
    </source>
</evidence>
<keyword evidence="3" id="KW-1185">Reference proteome</keyword>
<proteinExistence type="predicted"/>
<evidence type="ECO:0000313" key="2">
    <source>
        <dbReference type="EMBL" id="CAJ1930359.1"/>
    </source>
</evidence>
<gene>
    <name evidence="2" type="ORF">CYCCA115_LOCUS1914</name>
</gene>
<dbReference type="Proteomes" id="UP001295423">
    <property type="component" value="Unassembled WGS sequence"/>
</dbReference>
<feature type="region of interest" description="Disordered" evidence="1">
    <location>
        <begin position="1"/>
        <end position="27"/>
    </location>
</feature>
<reference evidence="2" key="1">
    <citation type="submission" date="2023-08" db="EMBL/GenBank/DDBJ databases">
        <authorList>
            <person name="Audoor S."/>
            <person name="Bilcke G."/>
        </authorList>
    </citation>
    <scope>NUCLEOTIDE SEQUENCE</scope>
</reference>
<protein>
    <submittedName>
        <fullName evidence="2">Uncharacterized protein</fullName>
    </submittedName>
</protein>
<accession>A0AAD2FDK0</accession>
<dbReference type="EMBL" id="CAKOGP040000113">
    <property type="protein sequence ID" value="CAJ1930359.1"/>
    <property type="molecule type" value="Genomic_DNA"/>
</dbReference>
<feature type="compositionally biased region" description="Polar residues" evidence="1">
    <location>
        <begin position="60"/>
        <end position="75"/>
    </location>
</feature>
<evidence type="ECO:0000313" key="3">
    <source>
        <dbReference type="Proteomes" id="UP001295423"/>
    </source>
</evidence>
<dbReference type="AlphaFoldDB" id="A0AAD2FDK0"/>
<sequence>MSSQDSIHRQFPVKKNRMGPFLGKQQSSRSLLTYGEFDEDEETDLVVPCVTQDEEDEVAQPSTLPQSSEFSLQDDTATEIWTEDESLGENSRSEIEAATEQLESRRIGTEHDRENYGVEIYLNHYEIMLQRQEDENVATLTHLKPMLEVLESLVKGKASAQIANSNTTCYDRTTLLREFRPSELKKAYKQLKEESTRFDFIRTDRQFMLVLRLLSQTAMAHQSVSWAEIAHCYKICVSGMQTLEEIPAGRMRNQIKERTIASLQGPILPKVPTSILKQSSKPSALTSVSTSSSSSPTISPLADMESKSKINFQDGSKSDRIVTKMKEAHETDVKEINFLKLTIAFLLGLMVSVTIVSQSNGSSPETGSLNLLLEQLSEAKAVAAEASISAAFESTVPMAVRTPQPQDVHFQPKEADIQPIMEEENKGEKTQSIRNPDVLESDNLETALTTFNAPKSTSTILFPSVSTLPEVRTWGAIAVATVVAPAVLQAAVALASTSLLIPMAISMIAATSALEGVRAVVLGWLKNLRPMRKS</sequence>
<name>A0AAD2FDK0_9STRA</name>
<comment type="caution">
    <text evidence="2">The sequence shown here is derived from an EMBL/GenBank/DDBJ whole genome shotgun (WGS) entry which is preliminary data.</text>
</comment>
<organism evidence="2 3">
    <name type="scientific">Cylindrotheca closterium</name>
    <dbReference type="NCBI Taxonomy" id="2856"/>
    <lineage>
        <taxon>Eukaryota</taxon>
        <taxon>Sar</taxon>
        <taxon>Stramenopiles</taxon>
        <taxon>Ochrophyta</taxon>
        <taxon>Bacillariophyta</taxon>
        <taxon>Bacillariophyceae</taxon>
        <taxon>Bacillariophycidae</taxon>
        <taxon>Bacillariales</taxon>
        <taxon>Bacillariaceae</taxon>
        <taxon>Cylindrotheca</taxon>
    </lineage>
</organism>